<proteinExistence type="predicted"/>
<name>A0A9J6GCF5_HAELO</name>
<dbReference type="VEuPathDB" id="VectorBase:HLOH_053391"/>
<feature type="compositionally biased region" description="Acidic residues" evidence="1">
    <location>
        <begin position="12"/>
        <end position="25"/>
    </location>
</feature>
<sequence>MGGHDLGWDDFACADEDADTDEPCTDEGIVNEMRGKSHAEESDADDYETTEPSPISAPIAMGCIEDPKQLFYTKGLREELAAALNNLRPPSLRLHCRNTQPSWTSL</sequence>
<evidence type="ECO:0000313" key="2">
    <source>
        <dbReference type="EMBL" id="KAH9372060.1"/>
    </source>
</evidence>
<evidence type="ECO:0000256" key="1">
    <source>
        <dbReference type="SAM" id="MobiDB-lite"/>
    </source>
</evidence>
<keyword evidence="3" id="KW-1185">Reference proteome</keyword>
<protein>
    <submittedName>
        <fullName evidence="2">Uncharacterized protein</fullName>
    </submittedName>
</protein>
<dbReference type="AlphaFoldDB" id="A0A9J6GCF5"/>
<dbReference type="Proteomes" id="UP000821853">
    <property type="component" value="Chromosome 3"/>
</dbReference>
<accession>A0A9J6GCF5</accession>
<gene>
    <name evidence="2" type="ORF">HPB48_019003</name>
</gene>
<comment type="caution">
    <text evidence="2">The sequence shown here is derived from an EMBL/GenBank/DDBJ whole genome shotgun (WGS) entry which is preliminary data.</text>
</comment>
<reference evidence="2 3" key="1">
    <citation type="journal article" date="2020" name="Cell">
        <title>Large-Scale Comparative Analyses of Tick Genomes Elucidate Their Genetic Diversity and Vector Capacities.</title>
        <authorList>
            <consortium name="Tick Genome and Microbiome Consortium (TIGMIC)"/>
            <person name="Jia N."/>
            <person name="Wang J."/>
            <person name="Shi W."/>
            <person name="Du L."/>
            <person name="Sun Y."/>
            <person name="Zhan W."/>
            <person name="Jiang J.F."/>
            <person name="Wang Q."/>
            <person name="Zhang B."/>
            <person name="Ji P."/>
            <person name="Bell-Sakyi L."/>
            <person name="Cui X.M."/>
            <person name="Yuan T.T."/>
            <person name="Jiang B.G."/>
            <person name="Yang W.F."/>
            <person name="Lam T.T."/>
            <person name="Chang Q.C."/>
            <person name="Ding S.J."/>
            <person name="Wang X.J."/>
            <person name="Zhu J.G."/>
            <person name="Ruan X.D."/>
            <person name="Zhao L."/>
            <person name="Wei J.T."/>
            <person name="Ye R.Z."/>
            <person name="Que T.C."/>
            <person name="Du C.H."/>
            <person name="Zhou Y.H."/>
            <person name="Cheng J.X."/>
            <person name="Dai P.F."/>
            <person name="Guo W.B."/>
            <person name="Han X.H."/>
            <person name="Huang E.J."/>
            <person name="Li L.F."/>
            <person name="Wei W."/>
            <person name="Gao Y.C."/>
            <person name="Liu J.Z."/>
            <person name="Shao H.Z."/>
            <person name="Wang X."/>
            <person name="Wang C.C."/>
            <person name="Yang T.C."/>
            <person name="Huo Q.B."/>
            <person name="Li W."/>
            <person name="Chen H.Y."/>
            <person name="Chen S.E."/>
            <person name="Zhou L.G."/>
            <person name="Ni X.B."/>
            <person name="Tian J.H."/>
            <person name="Sheng Y."/>
            <person name="Liu T."/>
            <person name="Pan Y.S."/>
            <person name="Xia L.Y."/>
            <person name="Li J."/>
            <person name="Zhao F."/>
            <person name="Cao W.C."/>
        </authorList>
    </citation>
    <scope>NUCLEOTIDE SEQUENCE [LARGE SCALE GENOMIC DNA]</scope>
    <source>
        <strain evidence="2">HaeL-2018</strain>
    </source>
</reference>
<feature type="region of interest" description="Disordered" evidence="1">
    <location>
        <begin position="1"/>
        <end position="55"/>
    </location>
</feature>
<organism evidence="2 3">
    <name type="scientific">Haemaphysalis longicornis</name>
    <name type="common">Bush tick</name>
    <dbReference type="NCBI Taxonomy" id="44386"/>
    <lineage>
        <taxon>Eukaryota</taxon>
        <taxon>Metazoa</taxon>
        <taxon>Ecdysozoa</taxon>
        <taxon>Arthropoda</taxon>
        <taxon>Chelicerata</taxon>
        <taxon>Arachnida</taxon>
        <taxon>Acari</taxon>
        <taxon>Parasitiformes</taxon>
        <taxon>Ixodida</taxon>
        <taxon>Ixodoidea</taxon>
        <taxon>Ixodidae</taxon>
        <taxon>Haemaphysalinae</taxon>
        <taxon>Haemaphysalis</taxon>
    </lineage>
</organism>
<dbReference type="EMBL" id="JABSTR010000005">
    <property type="protein sequence ID" value="KAH9372060.1"/>
    <property type="molecule type" value="Genomic_DNA"/>
</dbReference>
<evidence type="ECO:0000313" key="3">
    <source>
        <dbReference type="Proteomes" id="UP000821853"/>
    </source>
</evidence>